<name>A0A831VRD3_9FLAO</name>
<protein>
    <submittedName>
        <fullName evidence="1">Uncharacterized protein</fullName>
    </submittedName>
</protein>
<dbReference type="EMBL" id="DRGL01000024">
    <property type="protein sequence ID" value="HEA20732.1"/>
    <property type="molecule type" value="Genomic_DNA"/>
</dbReference>
<accession>A0A831VRD3</accession>
<evidence type="ECO:0000313" key="1">
    <source>
        <dbReference type="EMBL" id="HEA20732.1"/>
    </source>
</evidence>
<organism evidence="1">
    <name type="scientific">Pricia antarctica</name>
    <dbReference type="NCBI Taxonomy" id="641691"/>
    <lineage>
        <taxon>Bacteria</taxon>
        <taxon>Pseudomonadati</taxon>
        <taxon>Bacteroidota</taxon>
        <taxon>Flavobacteriia</taxon>
        <taxon>Flavobacteriales</taxon>
        <taxon>Flavobacteriaceae</taxon>
        <taxon>Pricia</taxon>
    </lineage>
</organism>
<comment type="caution">
    <text evidence="1">The sequence shown here is derived from an EMBL/GenBank/DDBJ whole genome shotgun (WGS) entry which is preliminary data.</text>
</comment>
<proteinExistence type="predicted"/>
<dbReference type="Proteomes" id="UP000886191">
    <property type="component" value="Unassembled WGS sequence"/>
</dbReference>
<gene>
    <name evidence="1" type="ORF">ENH87_07415</name>
</gene>
<sequence>MENQYCKVGSVTPITANRNVISLLEYQYQNFLEKASNLEYTDKKLVEFFEQKAQKIQKILENMMK</sequence>
<dbReference type="AlphaFoldDB" id="A0A831VRD3"/>
<reference evidence="1" key="1">
    <citation type="journal article" date="2020" name="mSystems">
        <title>Genome- and Community-Level Interaction Insights into Carbon Utilization and Element Cycling Functions of Hydrothermarchaeota in Hydrothermal Sediment.</title>
        <authorList>
            <person name="Zhou Z."/>
            <person name="Liu Y."/>
            <person name="Xu W."/>
            <person name="Pan J."/>
            <person name="Luo Z.H."/>
            <person name="Li M."/>
        </authorList>
    </citation>
    <scope>NUCLEOTIDE SEQUENCE [LARGE SCALE GENOMIC DNA]</scope>
    <source>
        <strain evidence="1">HyVt-345</strain>
    </source>
</reference>